<keyword evidence="1" id="KW-0732">Signal</keyword>
<dbReference type="OrthoDB" id="7202514at2"/>
<protein>
    <submittedName>
        <fullName evidence="2">Uncharacterized protein</fullName>
    </submittedName>
</protein>
<evidence type="ECO:0000313" key="3">
    <source>
        <dbReference type="Proteomes" id="UP000219042"/>
    </source>
</evidence>
<evidence type="ECO:0000313" key="2">
    <source>
        <dbReference type="EMBL" id="SNX44427.1"/>
    </source>
</evidence>
<feature type="signal peptide" evidence="1">
    <location>
        <begin position="1"/>
        <end position="21"/>
    </location>
</feature>
<sequence>MKVIPFILLASCMMFSNTSMANLCQLPVDIQYILEHQQVHQEEQQNLVACSSMPGQKGVTLLAAAHKLTFDSEFDYDFQIIFLAINDQTRKVLWRYQDPTIYISDAVGLYQIRLDTAPYRLNTKLRAVGLRISYRGASRVNPYHPTTLNLYDLTRKRKLLDQLVVVKDSGEWDGNCYGEWYNQKSSIQVLKKQHNGFADLQVKTNMKNQSSQETFDRCTTQNGKQWQESFVLKFDGQQYQIPGKYRQEYQY</sequence>
<feature type="chain" id="PRO_5012964114" evidence="1">
    <location>
        <begin position="22"/>
        <end position="251"/>
    </location>
</feature>
<evidence type="ECO:0000256" key="1">
    <source>
        <dbReference type="SAM" id="SignalP"/>
    </source>
</evidence>
<dbReference type="AlphaFoldDB" id="A0A240E6Q2"/>
<name>A0A240E6Q2_9GAMM</name>
<dbReference type="RefSeq" id="WP_097078681.1">
    <property type="nucleotide sequence ID" value="NZ_BAABHT010000001.1"/>
</dbReference>
<reference evidence="3" key="1">
    <citation type="submission" date="2016-09" db="EMBL/GenBank/DDBJ databases">
        <authorList>
            <person name="Varghese N."/>
            <person name="Submissions S."/>
        </authorList>
    </citation>
    <scope>NUCLEOTIDE SEQUENCE [LARGE SCALE GENOMIC DNA]</scope>
    <source>
        <strain evidence="3">ANC 4466</strain>
    </source>
</reference>
<dbReference type="EMBL" id="OANT01000003">
    <property type="protein sequence ID" value="SNX44427.1"/>
    <property type="molecule type" value="Genomic_DNA"/>
</dbReference>
<accession>A0A240E6Q2</accession>
<dbReference type="Proteomes" id="UP000219042">
    <property type="component" value="Unassembled WGS sequence"/>
</dbReference>
<gene>
    <name evidence="2" type="ORF">SAMN05421731_103165</name>
</gene>
<proteinExistence type="predicted"/>
<keyword evidence="3" id="KW-1185">Reference proteome</keyword>
<organism evidence="2 3">
    <name type="scientific">Acinetobacter puyangensis</name>
    <dbReference type="NCBI Taxonomy" id="1096779"/>
    <lineage>
        <taxon>Bacteria</taxon>
        <taxon>Pseudomonadati</taxon>
        <taxon>Pseudomonadota</taxon>
        <taxon>Gammaproteobacteria</taxon>
        <taxon>Moraxellales</taxon>
        <taxon>Moraxellaceae</taxon>
        <taxon>Acinetobacter</taxon>
    </lineage>
</organism>